<comment type="caution">
    <text evidence="3">The sequence shown here is derived from an EMBL/GenBank/DDBJ whole genome shotgun (WGS) entry which is preliminary data.</text>
</comment>
<dbReference type="InterPro" id="IPR014440">
    <property type="entry name" value="HCCAis_GSTk"/>
</dbReference>
<dbReference type="Pfam" id="PF01323">
    <property type="entry name" value="DSBA"/>
    <property type="match status" value="1"/>
</dbReference>
<comment type="catalytic activity">
    <reaction evidence="1">
        <text>2-hydroxychromene-2-carboxylate = (3E)-4-(2-hydroxyphenyl)-2-oxobut-3-enoate</text>
        <dbReference type="Rhea" id="RHEA:27401"/>
        <dbReference type="ChEBI" id="CHEBI:59350"/>
        <dbReference type="ChEBI" id="CHEBI:59353"/>
        <dbReference type="EC" id="5.99.1.4"/>
    </reaction>
</comment>
<dbReference type="PIRSF" id="PIRSF006386">
    <property type="entry name" value="HCCAis_GSTk"/>
    <property type="match status" value="1"/>
</dbReference>
<evidence type="ECO:0000259" key="2">
    <source>
        <dbReference type="Pfam" id="PF01323"/>
    </source>
</evidence>
<dbReference type="Proteomes" id="UP001254608">
    <property type="component" value="Unassembled WGS sequence"/>
</dbReference>
<accession>A0ABU2WMK3</accession>
<dbReference type="PANTHER" id="PTHR42943:SF2">
    <property type="entry name" value="GLUTATHIONE S-TRANSFERASE KAPPA 1"/>
    <property type="match status" value="1"/>
</dbReference>
<proteinExistence type="inferred from homology"/>
<dbReference type="GO" id="GO:0016853">
    <property type="term" value="F:isomerase activity"/>
    <property type="evidence" value="ECO:0007669"/>
    <property type="project" value="UniProtKB-KW"/>
</dbReference>
<dbReference type="EC" id="5.99.1.4" evidence="1"/>
<comment type="similarity">
    <text evidence="1">Belongs to the GST superfamily. NadH family.</text>
</comment>
<dbReference type="InterPro" id="IPR051924">
    <property type="entry name" value="GST_Kappa/NadH"/>
</dbReference>
<name>A0ABU2WMK3_9GAMM</name>
<keyword evidence="1 3" id="KW-0413">Isomerase</keyword>
<dbReference type="InterPro" id="IPR036249">
    <property type="entry name" value="Thioredoxin-like_sf"/>
</dbReference>
<evidence type="ECO:0000313" key="4">
    <source>
        <dbReference type="Proteomes" id="UP001254608"/>
    </source>
</evidence>
<dbReference type="SUPFAM" id="SSF52833">
    <property type="entry name" value="Thioredoxin-like"/>
    <property type="match status" value="1"/>
</dbReference>
<dbReference type="Gene3D" id="3.40.30.10">
    <property type="entry name" value="Glutaredoxin"/>
    <property type="match status" value="1"/>
</dbReference>
<feature type="domain" description="DSBA-like thioredoxin" evidence="2">
    <location>
        <begin position="4"/>
        <end position="187"/>
    </location>
</feature>
<sequence>MASIDFYWDAASPYTYLAATQIGALVDRHKATLNWKPFLLGATFQATGNKMPAAIPAKGKYLFKDVKLWAAYYGEPLNWPQVFPVNSLLAQRAACAIGDERASDWALAAMRAYWVDGKDIGQTEVVETVLHEHGFDAPAVLKAVQAPAVKQQLRSNTEEAVARGVFGAPTFYIDDQMFWGNDRLPLMDVWLSGKLAA</sequence>
<dbReference type="InterPro" id="IPR001853">
    <property type="entry name" value="DSBA-like_thioredoxin_dom"/>
</dbReference>
<dbReference type="CDD" id="cd03022">
    <property type="entry name" value="DsbA_HCCA_Iso"/>
    <property type="match status" value="1"/>
</dbReference>
<dbReference type="InterPro" id="IPR044087">
    <property type="entry name" value="NahD-like"/>
</dbReference>
<reference evidence="3 4" key="1">
    <citation type="submission" date="2023-09" db="EMBL/GenBank/DDBJ databases">
        <authorList>
            <person name="Rey-Velasco X."/>
        </authorList>
    </citation>
    <scope>NUCLEOTIDE SEQUENCE [LARGE SCALE GENOMIC DNA]</scope>
    <source>
        <strain evidence="3 4">W345</strain>
    </source>
</reference>
<keyword evidence="4" id="KW-1185">Reference proteome</keyword>
<dbReference type="RefSeq" id="WP_311366522.1">
    <property type="nucleotide sequence ID" value="NZ_JAVRIC010000036.1"/>
</dbReference>
<evidence type="ECO:0000313" key="3">
    <source>
        <dbReference type="EMBL" id="MDT0499113.1"/>
    </source>
</evidence>
<organism evidence="3 4">
    <name type="scientific">Banduia mediterranea</name>
    <dbReference type="NCBI Taxonomy" id="3075609"/>
    <lineage>
        <taxon>Bacteria</taxon>
        <taxon>Pseudomonadati</taxon>
        <taxon>Pseudomonadota</taxon>
        <taxon>Gammaproteobacteria</taxon>
        <taxon>Nevskiales</taxon>
        <taxon>Algiphilaceae</taxon>
        <taxon>Banduia</taxon>
    </lineage>
</organism>
<protein>
    <recommendedName>
        <fullName evidence="1">2-hydroxychromene-2-carboxylate isomerase</fullName>
        <ecNumber evidence="1">5.99.1.4</ecNumber>
    </recommendedName>
</protein>
<evidence type="ECO:0000256" key="1">
    <source>
        <dbReference type="PIRNR" id="PIRNR006386"/>
    </source>
</evidence>
<dbReference type="PANTHER" id="PTHR42943">
    <property type="entry name" value="GLUTATHIONE S-TRANSFERASE KAPPA"/>
    <property type="match status" value="1"/>
</dbReference>
<gene>
    <name evidence="3" type="ORF">RM530_17355</name>
</gene>
<dbReference type="EMBL" id="JAVRIC010000036">
    <property type="protein sequence ID" value="MDT0499113.1"/>
    <property type="molecule type" value="Genomic_DNA"/>
</dbReference>